<feature type="compositionally biased region" description="Basic and acidic residues" evidence="1">
    <location>
        <begin position="1"/>
        <end position="12"/>
    </location>
</feature>
<feature type="region of interest" description="Disordered" evidence="1">
    <location>
        <begin position="1"/>
        <end position="25"/>
    </location>
</feature>
<dbReference type="RefSeq" id="WP_369206284.1">
    <property type="nucleotide sequence ID" value="NZ_JBFNXQ010000030.1"/>
</dbReference>
<accession>A0ABV3XGW5</accession>
<sequence>MTDPDDPRERFRSLPRPVDPEDAVETVDAGAVRPIATESDERDRMLREAGGA</sequence>
<dbReference type="EMBL" id="JBFNXQ010000030">
    <property type="protein sequence ID" value="MEX5718941.1"/>
    <property type="molecule type" value="Genomic_DNA"/>
</dbReference>
<organism evidence="2 3">
    <name type="scientific">Geodermatophilus maliterrae</name>
    <dbReference type="NCBI Taxonomy" id="3162531"/>
    <lineage>
        <taxon>Bacteria</taxon>
        <taxon>Bacillati</taxon>
        <taxon>Actinomycetota</taxon>
        <taxon>Actinomycetes</taxon>
        <taxon>Geodermatophilales</taxon>
        <taxon>Geodermatophilaceae</taxon>
        <taxon>Geodermatophilus</taxon>
    </lineage>
</organism>
<evidence type="ECO:0000313" key="3">
    <source>
        <dbReference type="Proteomes" id="UP001560045"/>
    </source>
</evidence>
<evidence type="ECO:0000256" key="1">
    <source>
        <dbReference type="SAM" id="MobiDB-lite"/>
    </source>
</evidence>
<dbReference type="Proteomes" id="UP001560045">
    <property type="component" value="Unassembled WGS sequence"/>
</dbReference>
<reference evidence="2 3" key="1">
    <citation type="submission" date="2024-06" db="EMBL/GenBank/DDBJ databases">
        <title>Draft genome sequence of Geodermatophilus badlandi, a novel member of the Geodermatophilaceae isolated from badland sedimentary rocks in the Red desert, Wyoming, USA.</title>
        <authorList>
            <person name="Ben Tekaya S."/>
            <person name="Nouioui I."/>
            <person name="Flores G.M."/>
            <person name="Shaal M.N."/>
            <person name="Bredoire F."/>
            <person name="Basile F."/>
            <person name="Van Diepen L."/>
            <person name="Ward N.L."/>
        </authorList>
    </citation>
    <scope>NUCLEOTIDE SEQUENCE [LARGE SCALE GENOMIC DNA]</scope>
    <source>
        <strain evidence="2 3">WL48A</strain>
    </source>
</reference>
<comment type="caution">
    <text evidence="2">The sequence shown here is derived from an EMBL/GenBank/DDBJ whole genome shotgun (WGS) entry which is preliminary data.</text>
</comment>
<keyword evidence="3" id="KW-1185">Reference proteome</keyword>
<proteinExistence type="predicted"/>
<gene>
    <name evidence="2" type="ORF">ABQ292_11285</name>
</gene>
<evidence type="ECO:0000313" key="2">
    <source>
        <dbReference type="EMBL" id="MEX5718941.1"/>
    </source>
</evidence>
<protein>
    <submittedName>
        <fullName evidence="2">Uncharacterized protein</fullName>
    </submittedName>
</protein>
<name>A0ABV3XGW5_9ACTN</name>